<accession>A0A8K0T0H6</accession>
<gene>
    <name evidence="1" type="ORF">B0I35DRAFT_427000</name>
</gene>
<dbReference type="EMBL" id="JAGPNK010000004">
    <property type="protein sequence ID" value="KAH7323051.1"/>
    <property type="molecule type" value="Genomic_DNA"/>
</dbReference>
<evidence type="ECO:0000313" key="2">
    <source>
        <dbReference type="Proteomes" id="UP000813444"/>
    </source>
</evidence>
<dbReference type="AlphaFoldDB" id="A0A8K0T0H6"/>
<organism evidence="1 2">
    <name type="scientific">Stachybotrys elegans</name>
    <dbReference type="NCBI Taxonomy" id="80388"/>
    <lineage>
        <taxon>Eukaryota</taxon>
        <taxon>Fungi</taxon>
        <taxon>Dikarya</taxon>
        <taxon>Ascomycota</taxon>
        <taxon>Pezizomycotina</taxon>
        <taxon>Sordariomycetes</taxon>
        <taxon>Hypocreomycetidae</taxon>
        <taxon>Hypocreales</taxon>
        <taxon>Stachybotryaceae</taxon>
        <taxon>Stachybotrys</taxon>
    </lineage>
</organism>
<protein>
    <submittedName>
        <fullName evidence="1">Uncharacterized protein</fullName>
    </submittedName>
</protein>
<evidence type="ECO:0000313" key="1">
    <source>
        <dbReference type="EMBL" id="KAH7323051.1"/>
    </source>
</evidence>
<proteinExistence type="predicted"/>
<dbReference type="Proteomes" id="UP000813444">
    <property type="component" value="Unassembled WGS sequence"/>
</dbReference>
<comment type="caution">
    <text evidence="1">The sequence shown here is derived from an EMBL/GenBank/DDBJ whole genome shotgun (WGS) entry which is preliminary data.</text>
</comment>
<name>A0A8K0T0H6_9HYPO</name>
<keyword evidence="2" id="KW-1185">Reference proteome</keyword>
<reference evidence="1" key="1">
    <citation type="journal article" date="2021" name="Nat. Commun.">
        <title>Genetic determinants of endophytism in the Arabidopsis root mycobiome.</title>
        <authorList>
            <person name="Mesny F."/>
            <person name="Miyauchi S."/>
            <person name="Thiergart T."/>
            <person name="Pickel B."/>
            <person name="Atanasova L."/>
            <person name="Karlsson M."/>
            <person name="Huettel B."/>
            <person name="Barry K.W."/>
            <person name="Haridas S."/>
            <person name="Chen C."/>
            <person name="Bauer D."/>
            <person name="Andreopoulos W."/>
            <person name="Pangilinan J."/>
            <person name="LaButti K."/>
            <person name="Riley R."/>
            <person name="Lipzen A."/>
            <person name="Clum A."/>
            <person name="Drula E."/>
            <person name="Henrissat B."/>
            <person name="Kohler A."/>
            <person name="Grigoriev I.V."/>
            <person name="Martin F.M."/>
            <person name="Hacquard S."/>
        </authorList>
    </citation>
    <scope>NUCLEOTIDE SEQUENCE</scope>
    <source>
        <strain evidence="1">MPI-CAGE-CH-0235</strain>
    </source>
</reference>
<sequence>MRSAGMAVTGAGSVCLSLSDAAAVTAHPIHPAPMPLLAIGLGLTDAGGKQGRRTPMDARPATGRRGWKLVCRRLPCLAGEQTSRGTRVGTVLAAAESALHQLMASSISVYDRSALWSCQRPLGGCIMDRPGLRYYMQRILSADGTYPTATALQLRKLVLARSQLYLSSGQQGFCRNVHSLGRRNYICHSSPSNIIVGLLLFIFLRSCIRT</sequence>